<reference evidence="1" key="1">
    <citation type="submission" date="2021-01" db="EMBL/GenBank/DDBJ databases">
        <title>Genome public.</title>
        <authorList>
            <person name="Liu C."/>
            <person name="Sun Q."/>
        </authorList>
    </citation>
    <scope>NUCLEOTIDE SEQUENCE</scope>
    <source>
        <strain evidence="1">M6</strain>
    </source>
</reference>
<keyword evidence="2" id="KW-1185">Reference proteome</keyword>
<dbReference type="RefSeq" id="WP_186833587.1">
    <property type="nucleotide sequence ID" value="NZ_JAEQMG010000010.1"/>
</dbReference>
<comment type="caution">
    <text evidence="1">The sequence shown here is derived from an EMBL/GenBank/DDBJ whole genome shotgun (WGS) entry which is preliminary data.</text>
</comment>
<sequence length="223" mass="25770">MALYRISDLNVEIKTNSPSFAENIRRYEVDYQADPNITLEMSDDRMIEMMEEYEGMTADKVESLYMATLYSWAIFDFNGFPIRAVGVENDGECTLFAAPDDSSIDLSLMIPQDKAFVYYYPGIRMQDDDYYVFDTPFGELGGLSVTGKKLVLKSIVFVDSRRFDSLRAIDAKDFVPLFMRAVSQNVRQERTKHTLFILERVMHRVKFFGVGDVNDLDFILERV</sequence>
<protein>
    <submittedName>
        <fullName evidence="1">Uncharacterized protein</fullName>
    </submittedName>
</protein>
<name>A0A934TY28_9FIRM</name>
<organism evidence="1 2">
    <name type="scientific">Ruminococcus difficilis</name>
    <dbReference type="NCBI Taxonomy" id="2763069"/>
    <lineage>
        <taxon>Bacteria</taxon>
        <taxon>Bacillati</taxon>
        <taxon>Bacillota</taxon>
        <taxon>Clostridia</taxon>
        <taxon>Eubacteriales</taxon>
        <taxon>Oscillospiraceae</taxon>
        <taxon>Ruminococcus</taxon>
    </lineage>
</organism>
<proteinExistence type="predicted"/>
<gene>
    <name evidence="1" type="ORF">JKK62_00410</name>
</gene>
<dbReference type="AlphaFoldDB" id="A0A934TY28"/>
<dbReference type="EMBL" id="JAEQMG010000010">
    <property type="protein sequence ID" value="MBK6087131.1"/>
    <property type="molecule type" value="Genomic_DNA"/>
</dbReference>
<evidence type="ECO:0000313" key="1">
    <source>
        <dbReference type="EMBL" id="MBK6087131.1"/>
    </source>
</evidence>
<accession>A0A934TY28</accession>
<dbReference type="Proteomes" id="UP000633365">
    <property type="component" value="Unassembled WGS sequence"/>
</dbReference>
<evidence type="ECO:0000313" key="2">
    <source>
        <dbReference type="Proteomes" id="UP000633365"/>
    </source>
</evidence>